<dbReference type="SUPFAM" id="SSF55811">
    <property type="entry name" value="Nudix"/>
    <property type="match status" value="1"/>
</dbReference>
<proteinExistence type="inferred from homology"/>
<evidence type="ECO:0000256" key="1">
    <source>
        <dbReference type="ARBA" id="ARBA00000847"/>
    </source>
</evidence>
<comment type="similarity">
    <text evidence="3">Belongs to the Nudix hydrolase family. NudK subfamily.</text>
</comment>
<comment type="cofactor">
    <cofactor evidence="2">
        <name>Mg(2+)</name>
        <dbReference type="ChEBI" id="CHEBI:18420"/>
    </cofactor>
</comment>
<comment type="catalytic activity">
    <reaction evidence="1">
        <text>GDP-alpha-D-mannose + H2O = alpha-D-mannose 1-phosphate + GMP + 2 H(+)</text>
        <dbReference type="Rhea" id="RHEA:27978"/>
        <dbReference type="ChEBI" id="CHEBI:15377"/>
        <dbReference type="ChEBI" id="CHEBI:15378"/>
        <dbReference type="ChEBI" id="CHEBI:57527"/>
        <dbReference type="ChEBI" id="CHEBI:58115"/>
        <dbReference type="ChEBI" id="CHEBI:58409"/>
    </reaction>
</comment>
<dbReference type="CDD" id="cd03424">
    <property type="entry name" value="NUDIX_ADPRase_Nudt5_UGPPase_Nudt14"/>
    <property type="match status" value="1"/>
</dbReference>
<reference evidence="9" key="1">
    <citation type="submission" date="2021-08" db="EMBL/GenBank/DDBJ databases">
        <authorList>
            <person name="Stevens D.C."/>
        </authorList>
    </citation>
    <scope>NUCLEOTIDE SEQUENCE</scope>
    <source>
        <strain evidence="9">DSM 53165</strain>
    </source>
</reference>
<feature type="domain" description="Nudix hydrolase" evidence="8">
    <location>
        <begin position="32"/>
        <end position="162"/>
    </location>
</feature>
<dbReference type="Gene3D" id="3.90.79.10">
    <property type="entry name" value="Nucleoside Triphosphate Pyrophosphohydrolase"/>
    <property type="match status" value="1"/>
</dbReference>
<evidence type="ECO:0000256" key="2">
    <source>
        <dbReference type="ARBA" id="ARBA00001946"/>
    </source>
</evidence>
<evidence type="ECO:0000313" key="9">
    <source>
        <dbReference type="EMBL" id="MBZ5712546.1"/>
    </source>
</evidence>
<dbReference type="InterPro" id="IPR020084">
    <property type="entry name" value="NUDIX_hydrolase_CS"/>
</dbReference>
<evidence type="ECO:0000313" key="10">
    <source>
        <dbReference type="Proteomes" id="UP001139031"/>
    </source>
</evidence>
<gene>
    <name evidence="9" type="ORF">K7C98_25165</name>
</gene>
<evidence type="ECO:0000256" key="4">
    <source>
        <dbReference type="ARBA" id="ARBA00016377"/>
    </source>
</evidence>
<dbReference type="RefSeq" id="WP_224194301.1">
    <property type="nucleotide sequence ID" value="NZ_JAIRAU010000032.1"/>
</dbReference>
<evidence type="ECO:0000256" key="3">
    <source>
        <dbReference type="ARBA" id="ARBA00007275"/>
    </source>
</evidence>
<evidence type="ECO:0000256" key="5">
    <source>
        <dbReference type="ARBA" id="ARBA00022801"/>
    </source>
</evidence>
<dbReference type="PANTHER" id="PTHR11839:SF18">
    <property type="entry name" value="NUDIX HYDROLASE DOMAIN-CONTAINING PROTEIN"/>
    <property type="match status" value="1"/>
</dbReference>
<dbReference type="PROSITE" id="PS51462">
    <property type="entry name" value="NUDIX"/>
    <property type="match status" value="1"/>
</dbReference>
<evidence type="ECO:0000259" key="8">
    <source>
        <dbReference type="PROSITE" id="PS51462"/>
    </source>
</evidence>
<sequence length="170" mass="18009">MRELHRVAAFDAGFFRVEQVRLAGRSSPVTLLRMPDWVMTVAVDAAGAFVLVRQHRFGIAGETVEPAGGLVDPGEAPEAAAVRELREETGYAGGEVVPLGFTHPNPVLQDNRCHFFLVRGAVRVGAPCPDAEEVVAPVVMGRAALEAALAGGQITHALAEVALRRALAQP</sequence>
<dbReference type="PANTHER" id="PTHR11839">
    <property type="entry name" value="UDP/ADP-SUGAR PYROPHOSPHATASE"/>
    <property type="match status" value="1"/>
</dbReference>
<dbReference type="EMBL" id="JAIRAU010000032">
    <property type="protein sequence ID" value="MBZ5712546.1"/>
    <property type="molecule type" value="Genomic_DNA"/>
</dbReference>
<dbReference type="Proteomes" id="UP001139031">
    <property type="component" value="Unassembled WGS sequence"/>
</dbReference>
<evidence type="ECO:0000256" key="6">
    <source>
        <dbReference type="ARBA" id="ARBA00032162"/>
    </source>
</evidence>
<organism evidence="9 10">
    <name type="scientific">Nannocystis pusilla</name>
    <dbReference type="NCBI Taxonomy" id="889268"/>
    <lineage>
        <taxon>Bacteria</taxon>
        <taxon>Pseudomonadati</taxon>
        <taxon>Myxococcota</taxon>
        <taxon>Polyangia</taxon>
        <taxon>Nannocystales</taxon>
        <taxon>Nannocystaceae</taxon>
        <taxon>Nannocystis</taxon>
    </lineage>
</organism>
<dbReference type="GO" id="GO:0016787">
    <property type="term" value="F:hydrolase activity"/>
    <property type="evidence" value="ECO:0007669"/>
    <property type="project" value="UniProtKB-KW"/>
</dbReference>
<dbReference type="InterPro" id="IPR000086">
    <property type="entry name" value="NUDIX_hydrolase_dom"/>
</dbReference>
<protein>
    <recommendedName>
        <fullName evidence="4">GDP-mannose pyrophosphatase</fullName>
    </recommendedName>
    <alternativeName>
        <fullName evidence="6">GDP-mannose hydrolase</fullName>
    </alternativeName>
    <alternativeName>
        <fullName evidence="7">GDPMK</fullName>
    </alternativeName>
</protein>
<comment type="caution">
    <text evidence="9">The sequence shown here is derived from an EMBL/GenBank/DDBJ whole genome shotgun (WGS) entry which is preliminary data.</text>
</comment>
<dbReference type="PROSITE" id="PS00893">
    <property type="entry name" value="NUDIX_BOX"/>
    <property type="match status" value="1"/>
</dbReference>
<keyword evidence="10" id="KW-1185">Reference proteome</keyword>
<keyword evidence="5 9" id="KW-0378">Hydrolase</keyword>
<dbReference type="Pfam" id="PF00293">
    <property type="entry name" value="NUDIX"/>
    <property type="match status" value="1"/>
</dbReference>
<accession>A0ABS7TWY0</accession>
<dbReference type="InterPro" id="IPR015797">
    <property type="entry name" value="NUDIX_hydrolase-like_dom_sf"/>
</dbReference>
<name>A0ABS7TWY0_9BACT</name>
<evidence type="ECO:0000256" key="7">
    <source>
        <dbReference type="ARBA" id="ARBA00032272"/>
    </source>
</evidence>